<dbReference type="Pfam" id="PF00534">
    <property type="entry name" value="Glycos_transf_1"/>
    <property type="match status" value="1"/>
</dbReference>
<evidence type="ECO:0000313" key="4">
    <source>
        <dbReference type="Proteomes" id="UP001432180"/>
    </source>
</evidence>
<dbReference type="InterPro" id="IPR001296">
    <property type="entry name" value="Glyco_trans_1"/>
</dbReference>
<feature type="domain" description="Glycosyltransferase subfamily 4-like N-terminal" evidence="2">
    <location>
        <begin position="14"/>
        <end position="154"/>
    </location>
</feature>
<dbReference type="PANTHER" id="PTHR12526">
    <property type="entry name" value="GLYCOSYLTRANSFERASE"/>
    <property type="match status" value="1"/>
</dbReference>
<dbReference type="CDD" id="cd03801">
    <property type="entry name" value="GT4_PimA-like"/>
    <property type="match status" value="1"/>
</dbReference>
<keyword evidence="4" id="KW-1185">Reference proteome</keyword>
<accession>A0ABZ0SCA3</accession>
<dbReference type="InterPro" id="IPR028098">
    <property type="entry name" value="Glyco_trans_4-like_N"/>
</dbReference>
<reference evidence="3 4" key="1">
    <citation type="journal article" date="2023" name="Microorganisms">
        <title>Thiorhodovibrio frisius and Trv. litoralis spp. nov., Two Novel Members from a Clade of Fastidious Purple Sulfur Bacteria That Exhibit Unique Red-Shifted Light-Harvesting Capabilities.</title>
        <authorList>
            <person name="Methner A."/>
            <person name="Kuzyk S.B."/>
            <person name="Petersen J."/>
            <person name="Bauer S."/>
            <person name="Brinkmann H."/>
            <person name="Sichau K."/>
            <person name="Wanner G."/>
            <person name="Wolf J."/>
            <person name="Neumann-Schaal M."/>
            <person name="Henke P."/>
            <person name="Tank M."/>
            <person name="Sproer C."/>
            <person name="Bunk B."/>
            <person name="Overmann J."/>
        </authorList>
    </citation>
    <scope>NUCLEOTIDE SEQUENCE [LARGE SCALE GENOMIC DNA]</scope>
    <source>
        <strain evidence="3 4">DSM 6702</strain>
    </source>
</reference>
<evidence type="ECO:0000313" key="3">
    <source>
        <dbReference type="EMBL" id="WPL17681.1"/>
    </source>
</evidence>
<sequence length="372" mass="41452">MKVAYFALAPYIAGSERSLQVLLEHATAAGVTPVVISPSDSPLLSWAKNKGIKCCAVDINYISPKSSPLKWVLAQICLIKHLLTERVELIHSNQMWSLPSTRFVSKLLKIPVVCHLRDPIEKKNTWWLTPAPDATICVSKHIERQLLASLGNKITNNITIIDPVEIPQGIASNTSLAKLRFEAKQHFRLPLDSVILGFIGQISDVKGVCELIETFSLLKNNNTFLLIAGKDSSPSQEYLEKCRSLISRHGLAERVTFLGFLEETKQFYHAVDLVVMYSKEEPLGLIPLEAAARYTPTLAANVGGLPELIEHGHTGWLEDELECSKRAINLGRIITADLSQFGQNARLFLERMPGPKEYAEQIVRIYHRLLSG</sequence>
<evidence type="ECO:0000259" key="2">
    <source>
        <dbReference type="Pfam" id="PF13439"/>
    </source>
</evidence>
<keyword evidence="3" id="KW-0328">Glycosyltransferase</keyword>
<feature type="domain" description="Glycosyl transferase family 1" evidence="1">
    <location>
        <begin position="182"/>
        <end position="320"/>
    </location>
</feature>
<keyword evidence="3" id="KW-0808">Transferase</keyword>
<protein>
    <submittedName>
        <fullName evidence="3">D-inositol 3-phosphate glycosyltransferase</fullName>
        <ecNumber evidence="3">2.4.1.250</ecNumber>
    </submittedName>
</protein>
<dbReference type="Gene3D" id="3.40.50.2000">
    <property type="entry name" value="Glycogen Phosphorylase B"/>
    <property type="match status" value="2"/>
</dbReference>
<evidence type="ECO:0000259" key="1">
    <source>
        <dbReference type="Pfam" id="PF00534"/>
    </source>
</evidence>
<dbReference type="EMBL" id="CP121472">
    <property type="protein sequence ID" value="WPL17681.1"/>
    <property type="molecule type" value="Genomic_DNA"/>
</dbReference>
<dbReference type="GO" id="GO:0102710">
    <property type="term" value="F:D-inositol-3-phosphate glycosyltransferase activity"/>
    <property type="evidence" value="ECO:0007669"/>
    <property type="project" value="UniProtKB-EC"/>
</dbReference>
<dbReference type="PANTHER" id="PTHR12526:SF638">
    <property type="entry name" value="SPORE COAT PROTEIN SA"/>
    <property type="match status" value="1"/>
</dbReference>
<name>A0ABZ0SCA3_9GAMM</name>
<proteinExistence type="predicted"/>
<gene>
    <name evidence="3" type="primary">mshA_1</name>
    <name evidence="3" type="ORF">Thiowin_02720</name>
</gene>
<dbReference type="Proteomes" id="UP001432180">
    <property type="component" value="Chromosome"/>
</dbReference>
<dbReference type="EC" id="2.4.1.250" evidence="3"/>
<dbReference type="RefSeq" id="WP_328983492.1">
    <property type="nucleotide sequence ID" value="NZ_CP121472.1"/>
</dbReference>
<organism evidence="3 4">
    <name type="scientific">Thiorhodovibrio winogradskyi</name>
    <dbReference type="NCBI Taxonomy" id="77007"/>
    <lineage>
        <taxon>Bacteria</taxon>
        <taxon>Pseudomonadati</taxon>
        <taxon>Pseudomonadota</taxon>
        <taxon>Gammaproteobacteria</taxon>
        <taxon>Chromatiales</taxon>
        <taxon>Chromatiaceae</taxon>
        <taxon>Thiorhodovibrio</taxon>
    </lineage>
</organism>
<dbReference type="Pfam" id="PF13439">
    <property type="entry name" value="Glyco_transf_4"/>
    <property type="match status" value="1"/>
</dbReference>
<dbReference type="SUPFAM" id="SSF53756">
    <property type="entry name" value="UDP-Glycosyltransferase/glycogen phosphorylase"/>
    <property type="match status" value="1"/>
</dbReference>